<proteinExistence type="inferred from homology"/>
<dbReference type="AlphaFoldDB" id="A0A7N0RDQ6"/>
<evidence type="ECO:0000259" key="8">
    <source>
        <dbReference type="PROSITE" id="PS51387"/>
    </source>
</evidence>
<dbReference type="InterPro" id="IPR016167">
    <property type="entry name" value="FAD-bd_PCMH_sub1"/>
</dbReference>
<dbReference type="PANTHER" id="PTHR32448">
    <property type="entry name" value="OS08G0158400 PROTEIN"/>
    <property type="match status" value="1"/>
</dbReference>
<dbReference type="InterPro" id="IPR036318">
    <property type="entry name" value="FAD-bd_PCMH-like_sf"/>
</dbReference>
<dbReference type="Proteomes" id="UP000594263">
    <property type="component" value="Unplaced"/>
</dbReference>
<evidence type="ECO:0000256" key="4">
    <source>
        <dbReference type="ARBA" id="ARBA00022729"/>
    </source>
</evidence>
<dbReference type="Pfam" id="PF08031">
    <property type="entry name" value="BBE"/>
    <property type="match status" value="1"/>
</dbReference>
<dbReference type="GO" id="GO:0071949">
    <property type="term" value="F:FAD binding"/>
    <property type="evidence" value="ECO:0007669"/>
    <property type="project" value="InterPro"/>
</dbReference>
<feature type="domain" description="FAD-binding PCMH-type" evidence="8">
    <location>
        <begin position="78"/>
        <end position="252"/>
    </location>
</feature>
<keyword evidence="5" id="KW-0274">FAD</keyword>
<dbReference type="InterPro" id="IPR006094">
    <property type="entry name" value="Oxid_FAD_bind_N"/>
</dbReference>
<keyword evidence="4 7" id="KW-0732">Signal</keyword>
<dbReference type="Gene3D" id="3.30.43.10">
    <property type="entry name" value="Uridine Diphospho-n-acetylenolpyruvylglucosamine Reductase, domain 2"/>
    <property type="match status" value="1"/>
</dbReference>
<dbReference type="Pfam" id="PF01565">
    <property type="entry name" value="FAD_binding_4"/>
    <property type="match status" value="1"/>
</dbReference>
<dbReference type="GO" id="GO:0016491">
    <property type="term" value="F:oxidoreductase activity"/>
    <property type="evidence" value="ECO:0007669"/>
    <property type="project" value="InterPro"/>
</dbReference>
<dbReference type="Gene3D" id="3.30.465.10">
    <property type="match status" value="1"/>
</dbReference>
<evidence type="ECO:0000256" key="2">
    <source>
        <dbReference type="ARBA" id="ARBA00005466"/>
    </source>
</evidence>
<keyword evidence="3" id="KW-0285">Flavoprotein</keyword>
<organism evidence="9 10">
    <name type="scientific">Kalanchoe fedtschenkoi</name>
    <name type="common">Lavender scallops</name>
    <name type="synonym">South American air plant</name>
    <dbReference type="NCBI Taxonomy" id="63787"/>
    <lineage>
        <taxon>Eukaryota</taxon>
        <taxon>Viridiplantae</taxon>
        <taxon>Streptophyta</taxon>
        <taxon>Embryophyta</taxon>
        <taxon>Tracheophyta</taxon>
        <taxon>Spermatophyta</taxon>
        <taxon>Magnoliopsida</taxon>
        <taxon>eudicotyledons</taxon>
        <taxon>Gunneridae</taxon>
        <taxon>Pentapetalae</taxon>
        <taxon>Saxifragales</taxon>
        <taxon>Crassulaceae</taxon>
        <taxon>Kalanchoe</taxon>
    </lineage>
</organism>
<dbReference type="InterPro" id="IPR016166">
    <property type="entry name" value="FAD-bd_PCMH"/>
</dbReference>
<evidence type="ECO:0000256" key="6">
    <source>
        <dbReference type="ARBA" id="ARBA00023180"/>
    </source>
</evidence>
<evidence type="ECO:0000256" key="1">
    <source>
        <dbReference type="ARBA" id="ARBA00001974"/>
    </source>
</evidence>
<evidence type="ECO:0000313" key="10">
    <source>
        <dbReference type="Proteomes" id="UP000594263"/>
    </source>
</evidence>
<reference evidence="9" key="1">
    <citation type="submission" date="2021-01" db="UniProtKB">
        <authorList>
            <consortium name="EnsemblPlants"/>
        </authorList>
    </citation>
    <scope>IDENTIFICATION</scope>
</reference>
<dbReference type="EnsemblPlants" id="Kaladp0008s0710.1.v1.1">
    <property type="protein sequence ID" value="Kaladp0008s0710.1.v1.1.CDS.1"/>
    <property type="gene ID" value="Kaladp0008s0710.v1.1"/>
</dbReference>
<dbReference type="InterPro" id="IPR016169">
    <property type="entry name" value="FAD-bd_PCMH_sub2"/>
</dbReference>
<feature type="chain" id="PRO_5029818207" description="FAD-binding PCMH-type domain-containing protein" evidence="7">
    <location>
        <begin position="26"/>
        <end position="533"/>
    </location>
</feature>
<protein>
    <recommendedName>
        <fullName evidence="8">FAD-binding PCMH-type domain-containing protein</fullName>
    </recommendedName>
</protein>
<evidence type="ECO:0000256" key="7">
    <source>
        <dbReference type="SAM" id="SignalP"/>
    </source>
</evidence>
<dbReference type="Gene3D" id="3.40.462.20">
    <property type="match status" value="1"/>
</dbReference>
<accession>A0A7N0RDQ6</accession>
<comment type="cofactor">
    <cofactor evidence="1">
        <name>FAD</name>
        <dbReference type="ChEBI" id="CHEBI:57692"/>
    </cofactor>
</comment>
<dbReference type="PROSITE" id="PS51387">
    <property type="entry name" value="FAD_PCMH"/>
    <property type="match status" value="1"/>
</dbReference>
<feature type="signal peptide" evidence="7">
    <location>
        <begin position="1"/>
        <end position="25"/>
    </location>
</feature>
<dbReference type="SUPFAM" id="SSF56176">
    <property type="entry name" value="FAD-binding/transporter-associated domain-like"/>
    <property type="match status" value="1"/>
</dbReference>
<sequence>MENTMSSLFILLLLAVVLVSSSSQASEPSPADFDECLIKTTQAMFFPIPRNLIYAPGSSNFSSVLNFYVRNLRYATPATPKPRLIVTPTSPIHVRAVVQCAKRTSFQIRVRSGGHDYDGLSYVSQVPFVILDLSLFRDIHIDLQSETATVGVGATTGELYYKIIQASKVHAFPSGSCTTLGLGGHFTGGGYGALARKYGLAIDNIVDATIVDVQGRILDRKAMGEDLFWAIRGGGASSFGVVINWKIKLVRVPETLSLFVVDKTLEQGGTDAVDKWQKLAAEDSLDRDLFVRLTFAPANNGTGNPNVTNTVKITFTGGFLGDSKKLLAYVGKVFPEIGLKQEHIKETDYAHSTLFWAGSVGPINPSLEALLNRTPEFSVYFKQHSDFVKTPIPRSGLEAFWKKVLEQGPLTHVAFSPYGGKMREIGESDTPFPHRAGTLFMIQYVSFWKQEQQSDKFTQANNDIYKFFTPYVSSSPRETYLNYRDLDIGTNAGGNKQFGYMYFKKNFDRLIKIKTAVDPDNFFQFEQSIPTLK</sequence>
<keyword evidence="10" id="KW-1185">Reference proteome</keyword>
<evidence type="ECO:0000313" key="9">
    <source>
        <dbReference type="EnsemblPlants" id="Kaladp0008s0710.1.v1.1.CDS.1"/>
    </source>
</evidence>
<dbReference type="Gramene" id="Kaladp0008s0710.1.v1.1">
    <property type="protein sequence ID" value="Kaladp0008s0710.1.v1.1.CDS.1"/>
    <property type="gene ID" value="Kaladp0008s0710.v1.1"/>
</dbReference>
<comment type="similarity">
    <text evidence="2">Belongs to the oxygen-dependent FAD-linked oxidoreductase family.</text>
</comment>
<dbReference type="OMA" id="GNIFRHE"/>
<name>A0A7N0RDQ6_KALFE</name>
<dbReference type="InterPro" id="IPR012951">
    <property type="entry name" value="BBE"/>
</dbReference>
<evidence type="ECO:0000256" key="5">
    <source>
        <dbReference type="ARBA" id="ARBA00022827"/>
    </source>
</evidence>
<evidence type="ECO:0000256" key="3">
    <source>
        <dbReference type="ARBA" id="ARBA00022630"/>
    </source>
</evidence>
<keyword evidence="6" id="KW-0325">Glycoprotein</keyword>